<feature type="coiled-coil region" evidence="1">
    <location>
        <begin position="124"/>
        <end position="208"/>
    </location>
</feature>
<organism evidence="3 4">
    <name type="scientific">Mesorhabditis spiculigera</name>
    <dbReference type="NCBI Taxonomy" id="96644"/>
    <lineage>
        <taxon>Eukaryota</taxon>
        <taxon>Metazoa</taxon>
        <taxon>Ecdysozoa</taxon>
        <taxon>Nematoda</taxon>
        <taxon>Chromadorea</taxon>
        <taxon>Rhabditida</taxon>
        <taxon>Rhabditina</taxon>
        <taxon>Rhabditomorpha</taxon>
        <taxon>Rhabditoidea</taxon>
        <taxon>Rhabditidae</taxon>
        <taxon>Mesorhabditinae</taxon>
        <taxon>Mesorhabditis</taxon>
    </lineage>
</organism>
<proteinExistence type="predicted"/>
<reference evidence="3" key="1">
    <citation type="submission" date="2023-06" db="EMBL/GenBank/DDBJ databases">
        <authorList>
            <person name="Delattre M."/>
        </authorList>
    </citation>
    <scope>NUCLEOTIDE SEQUENCE</scope>
    <source>
        <strain evidence="3">AF72</strain>
    </source>
</reference>
<keyword evidence="4" id="KW-1185">Reference proteome</keyword>
<evidence type="ECO:0000256" key="1">
    <source>
        <dbReference type="SAM" id="Coils"/>
    </source>
</evidence>
<dbReference type="GO" id="GO:0005794">
    <property type="term" value="C:Golgi apparatus"/>
    <property type="evidence" value="ECO:0007669"/>
    <property type="project" value="InterPro"/>
</dbReference>
<feature type="region of interest" description="Disordered" evidence="2">
    <location>
        <begin position="1"/>
        <end position="42"/>
    </location>
</feature>
<dbReference type="AlphaFoldDB" id="A0AA36CWV9"/>
<dbReference type="PRINTS" id="PR02083">
    <property type="entry name" value="GKINASEAP1"/>
</dbReference>
<sequence length="212" mass="24258">MPTGPSRFAVLKIEDDSDEEFKTPAQNKPKNNPKSTRTILPDGLIVHKQEKKRKGKKKPQIVEAETVLFGSAVANEESTDDEELKEALKRSLAAEDVAGVRAAVSGPSIPDPKPVDPRLEGLLTSMMEKELVKLKQELHEEREKKHLCDEERTKYKLRYNKLLELLQEAELKEHVLLVQDLKKKNATIRDLSHQLDRQQQEIEKLRSMLPKK</sequence>
<accession>A0AA36CWV9</accession>
<gene>
    <name evidence="3" type="ORF">MSPICULIGERA_LOCUS13693</name>
</gene>
<evidence type="ECO:0000256" key="2">
    <source>
        <dbReference type="SAM" id="MobiDB-lite"/>
    </source>
</evidence>
<comment type="caution">
    <text evidence="3">The sequence shown here is derived from an EMBL/GenBank/DDBJ whole genome shotgun (WGS) entry which is preliminary data.</text>
</comment>
<dbReference type="Proteomes" id="UP001177023">
    <property type="component" value="Unassembled WGS sequence"/>
</dbReference>
<feature type="compositionally biased region" description="Polar residues" evidence="2">
    <location>
        <begin position="24"/>
        <end position="38"/>
    </location>
</feature>
<protein>
    <submittedName>
        <fullName evidence="3">Uncharacterized protein</fullName>
    </submittedName>
</protein>
<dbReference type="GO" id="GO:0007165">
    <property type="term" value="P:signal transduction"/>
    <property type="evidence" value="ECO:0007669"/>
    <property type="project" value="InterPro"/>
</dbReference>
<evidence type="ECO:0000313" key="3">
    <source>
        <dbReference type="EMBL" id="CAJ0575382.1"/>
    </source>
</evidence>
<dbReference type="InterPro" id="IPR026109">
    <property type="entry name" value="GKAP1"/>
</dbReference>
<evidence type="ECO:0000313" key="4">
    <source>
        <dbReference type="Proteomes" id="UP001177023"/>
    </source>
</evidence>
<keyword evidence="1" id="KW-0175">Coiled coil</keyword>
<feature type="non-terminal residue" evidence="3">
    <location>
        <position position="212"/>
    </location>
</feature>
<dbReference type="EMBL" id="CATQJA010002637">
    <property type="protein sequence ID" value="CAJ0575382.1"/>
    <property type="molecule type" value="Genomic_DNA"/>
</dbReference>
<name>A0AA36CWV9_9BILA</name>